<evidence type="ECO:0000313" key="15">
    <source>
        <dbReference type="EMBL" id="KAH6888609.1"/>
    </source>
</evidence>
<comment type="caution">
    <text evidence="15">The sequence shown here is derived from an EMBL/GenBank/DDBJ whole genome shotgun (WGS) entry which is preliminary data.</text>
</comment>
<comment type="function">
    <text evidence="14">Catalyzes the third of the four reactions of the long-chain fatty acids elongation cycle. This endoplasmic reticulum-bound enzymatic process, allows the addition of two carbons to the chain of long- and very long-chain fatty acids/VLCFAs per cycle. This enzyme catalyzes the dehydration of the 3-hydroxyacyl-CoA intermediate into trans-2,3-enoyl-CoA, within each cycle of fatty acid elongation. Thereby, it participates to the production of VLCFAs of different chain lengths that are involved in multiple biological processes as precursors of membrane lipids and lipid mediators.</text>
</comment>
<evidence type="ECO:0000256" key="9">
    <source>
        <dbReference type="ARBA" id="ARBA00023098"/>
    </source>
</evidence>
<dbReference type="PANTHER" id="PTHR11035">
    <property type="entry name" value="VERY-LONG-CHAIN (3R)-3-HYDROXYACYL-COA DEHYDRATASE"/>
    <property type="match status" value="1"/>
</dbReference>
<keyword evidence="11 14" id="KW-0275">Fatty acid biosynthesis</keyword>
<comment type="similarity">
    <text evidence="3 14">Belongs to the very long-chain fatty acids dehydratase HACD family.</text>
</comment>
<evidence type="ECO:0000256" key="13">
    <source>
        <dbReference type="ARBA" id="ARBA00036671"/>
    </source>
</evidence>
<evidence type="ECO:0000256" key="11">
    <source>
        <dbReference type="ARBA" id="ARBA00023160"/>
    </source>
</evidence>
<gene>
    <name evidence="15" type="ORF">B0T10DRAFT_488505</name>
</gene>
<dbReference type="GO" id="GO:0102158">
    <property type="term" value="F:very-long-chain (3R)-3-hydroxyacyl-CoA dehydratase activity"/>
    <property type="evidence" value="ECO:0007669"/>
    <property type="project" value="UniProtKB-EC"/>
</dbReference>
<comment type="subcellular location">
    <subcellularLocation>
        <location evidence="14">Endoplasmic reticulum membrane</location>
        <topology evidence="14">Multi-pass membrane protein</topology>
    </subcellularLocation>
    <subcellularLocation>
        <location evidence="1">Membrane</location>
        <topology evidence="1">Multi-pass membrane protein</topology>
    </subcellularLocation>
</comment>
<comment type="catalytic activity">
    <reaction evidence="13 14">
        <text>a very-long-chain (3R)-3-hydroxyacyl-CoA = a very-long-chain (2E)-enoyl-CoA + H2O</text>
        <dbReference type="Rhea" id="RHEA:45812"/>
        <dbReference type="ChEBI" id="CHEBI:15377"/>
        <dbReference type="ChEBI" id="CHEBI:83728"/>
        <dbReference type="ChEBI" id="CHEBI:85440"/>
        <dbReference type="EC" id="4.2.1.134"/>
    </reaction>
</comment>
<evidence type="ECO:0000256" key="14">
    <source>
        <dbReference type="RuleBase" id="RU363109"/>
    </source>
</evidence>
<dbReference type="GO" id="GO:0042761">
    <property type="term" value="P:very long-chain fatty acid biosynthetic process"/>
    <property type="evidence" value="ECO:0007669"/>
    <property type="project" value="TreeGrafter"/>
</dbReference>
<feature type="transmembrane region" description="Helical" evidence="14">
    <location>
        <begin position="150"/>
        <end position="170"/>
    </location>
</feature>
<dbReference type="Pfam" id="PF04387">
    <property type="entry name" value="PTPLA"/>
    <property type="match status" value="1"/>
</dbReference>
<evidence type="ECO:0000256" key="5">
    <source>
        <dbReference type="ARBA" id="ARBA00022516"/>
    </source>
</evidence>
<dbReference type="GO" id="GO:0030497">
    <property type="term" value="P:fatty acid elongation"/>
    <property type="evidence" value="ECO:0007669"/>
    <property type="project" value="TreeGrafter"/>
</dbReference>
<organism evidence="15 16">
    <name type="scientific">Thelonectria olida</name>
    <dbReference type="NCBI Taxonomy" id="1576542"/>
    <lineage>
        <taxon>Eukaryota</taxon>
        <taxon>Fungi</taxon>
        <taxon>Dikarya</taxon>
        <taxon>Ascomycota</taxon>
        <taxon>Pezizomycotina</taxon>
        <taxon>Sordariomycetes</taxon>
        <taxon>Hypocreomycetidae</taxon>
        <taxon>Hypocreales</taxon>
        <taxon>Nectriaceae</taxon>
        <taxon>Thelonectria</taxon>
    </lineage>
</organism>
<dbReference type="GO" id="GO:0030148">
    <property type="term" value="P:sphingolipid biosynthetic process"/>
    <property type="evidence" value="ECO:0007669"/>
    <property type="project" value="TreeGrafter"/>
</dbReference>
<name>A0A9P8W429_9HYPO</name>
<sequence>MAPTSSSPAQKRQPSVLNKSYLILYNSISAVAWSVVLGRTISLLILHGPKHVYFGAGEWTKWTQTVAVMEILHSVLGVVRAPFFTTAMQVASRLLLVWPIVDVFPGLALSSWYSSMLIAWSLTEVIRYTFFALSLSGFQPKPLTLLRYSTFYILYPIGISSECNLIWKAIEPAGDVHPYFPYALYAVLAVYVPGSFILFTHMMSQRRRVMRTLKAESKKAQ</sequence>
<keyword evidence="6 14" id="KW-0812">Transmembrane</keyword>
<protein>
    <recommendedName>
        <fullName evidence="4 14">Very-long-chain (3R)-3-hydroxyacyl-CoA dehydratase</fullName>
        <ecNumber evidence="4 14">4.2.1.134</ecNumber>
    </recommendedName>
</protein>
<dbReference type="EMBL" id="JAGPYM010000012">
    <property type="protein sequence ID" value="KAH6888609.1"/>
    <property type="molecule type" value="Genomic_DNA"/>
</dbReference>
<comment type="caution">
    <text evidence="14">Lacks conserved residue(s) required for the propagation of feature annotation.</text>
</comment>
<evidence type="ECO:0000256" key="7">
    <source>
        <dbReference type="ARBA" id="ARBA00022832"/>
    </source>
</evidence>
<evidence type="ECO:0000256" key="4">
    <source>
        <dbReference type="ARBA" id="ARBA00013122"/>
    </source>
</evidence>
<keyword evidence="8 14" id="KW-1133">Transmembrane helix</keyword>
<comment type="pathway">
    <text evidence="2 14">Lipid metabolism; fatty acid biosynthesis.</text>
</comment>
<reference evidence="15 16" key="1">
    <citation type="journal article" date="2021" name="Nat. Commun.">
        <title>Genetic determinants of endophytism in the Arabidopsis root mycobiome.</title>
        <authorList>
            <person name="Mesny F."/>
            <person name="Miyauchi S."/>
            <person name="Thiergart T."/>
            <person name="Pickel B."/>
            <person name="Atanasova L."/>
            <person name="Karlsson M."/>
            <person name="Huettel B."/>
            <person name="Barry K.W."/>
            <person name="Haridas S."/>
            <person name="Chen C."/>
            <person name="Bauer D."/>
            <person name="Andreopoulos W."/>
            <person name="Pangilinan J."/>
            <person name="LaButti K."/>
            <person name="Riley R."/>
            <person name="Lipzen A."/>
            <person name="Clum A."/>
            <person name="Drula E."/>
            <person name="Henrissat B."/>
            <person name="Kohler A."/>
            <person name="Grigoriev I.V."/>
            <person name="Martin F.M."/>
            <person name="Hacquard S."/>
        </authorList>
    </citation>
    <scope>NUCLEOTIDE SEQUENCE [LARGE SCALE GENOMIC DNA]</scope>
    <source>
        <strain evidence="15 16">MPI-CAGE-CH-0241</strain>
    </source>
</reference>
<keyword evidence="9 14" id="KW-0443">Lipid metabolism</keyword>
<keyword evidence="10 14" id="KW-0472">Membrane</keyword>
<evidence type="ECO:0000256" key="6">
    <source>
        <dbReference type="ARBA" id="ARBA00022692"/>
    </source>
</evidence>
<feature type="transmembrane region" description="Helical" evidence="14">
    <location>
        <begin position="119"/>
        <end position="138"/>
    </location>
</feature>
<proteinExistence type="inferred from homology"/>
<keyword evidence="5 14" id="KW-0444">Lipid biosynthesis</keyword>
<evidence type="ECO:0000256" key="12">
    <source>
        <dbReference type="ARBA" id="ARBA00023239"/>
    </source>
</evidence>
<dbReference type="InterPro" id="IPR007482">
    <property type="entry name" value="Tyr_Pase-like_PTPLA"/>
</dbReference>
<feature type="transmembrane region" description="Helical" evidence="14">
    <location>
        <begin position="21"/>
        <end position="46"/>
    </location>
</feature>
<evidence type="ECO:0000313" key="16">
    <source>
        <dbReference type="Proteomes" id="UP000777438"/>
    </source>
</evidence>
<evidence type="ECO:0000256" key="2">
    <source>
        <dbReference type="ARBA" id="ARBA00005194"/>
    </source>
</evidence>
<evidence type="ECO:0000256" key="8">
    <source>
        <dbReference type="ARBA" id="ARBA00022989"/>
    </source>
</evidence>
<keyword evidence="16" id="KW-1185">Reference proteome</keyword>
<evidence type="ECO:0000256" key="10">
    <source>
        <dbReference type="ARBA" id="ARBA00023136"/>
    </source>
</evidence>
<dbReference type="Proteomes" id="UP000777438">
    <property type="component" value="Unassembled WGS sequence"/>
</dbReference>
<dbReference type="GO" id="GO:0005789">
    <property type="term" value="C:endoplasmic reticulum membrane"/>
    <property type="evidence" value="ECO:0007669"/>
    <property type="project" value="UniProtKB-SubCell"/>
</dbReference>
<feature type="transmembrane region" description="Helical" evidence="14">
    <location>
        <begin position="182"/>
        <end position="204"/>
    </location>
</feature>
<dbReference type="EC" id="4.2.1.134" evidence="4 14"/>
<evidence type="ECO:0000256" key="1">
    <source>
        <dbReference type="ARBA" id="ARBA00004141"/>
    </source>
</evidence>
<dbReference type="AlphaFoldDB" id="A0A9P8W429"/>
<dbReference type="PANTHER" id="PTHR11035:SF3">
    <property type="entry name" value="VERY-LONG-CHAIN (3R)-3-HYDROXYACYL-COA DEHYDRATASE"/>
    <property type="match status" value="1"/>
</dbReference>
<keyword evidence="14" id="KW-0256">Endoplasmic reticulum</keyword>
<evidence type="ECO:0000256" key="3">
    <source>
        <dbReference type="ARBA" id="ARBA00007811"/>
    </source>
</evidence>
<keyword evidence="12 14" id="KW-0456">Lyase</keyword>
<keyword evidence="7 14" id="KW-0276">Fatty acid metabolism</keyword>
<accession>A0A9P8W429</accession>
<dbReference type="OrthoDB" id="46988at2759"/>